<sequence>MIFFNEFSYSYVLNLFKTFFDSVILINNNVSLYYISILIILLSFLLFSVTIIKLSLTHYSKKKKILDSLVAGGSIAGIYIGRKEILMDIGLIGGDKSGKKDGGPNTGSGGSNSGSVNNNPSNNKIKIKKILLFNKIKTLIKSIKPNFSNSNYIYSLFPFLNLDSILTPISNLSGFYKMVYGILMLSILLLISIVQVAMYFLILYLITNYNLVEKYPKYNKIILYFKNMNVIYIIIELIFVVVTLLTLIVICIKLLYFT</sequence>
<keyword evidence="2" id="KW-0472">Membrane</keyword>
<evidence type="ECO:0000256" key="1">
    <source>
        <dbReference type="SAM" id="MobiDB-lite"/>
    </source>
</evidence>
<dbReference type="EMBL" id="MG579954">
    <property type="protein sequence ID" value="AWN55945.1"/>
    <property type="molecule type" value="Genomic_DNA"/>
</dbReference>
<feature type="transmembrane region" description="Helical" evidence="2">
    <location>
        <begin position="230"/>
        <end position="256"/>
    </location>
</feature>
<keyword evidence="3" id="KW-0496">Mitochondrion</keyword>
<geneLocation type="mitochondrion" evidence="3"/>
<organism evidence="3">
    <name type="scientific">Pleurotus pulmonarius</name>
    <name type="common">Indian oyster mushroom</name>
    <dbReference type="NCBI Taxonomy" id="28995"/>
    <lineage>
        <taxon>Eukaryota</taxon>
        <taxon>Fungi</taxon>
        <taxon>Dikarya</taxon>
        <taxon>Basidiomycota</taxon>
        <taxon>Agaricomycotina</taxon>
        <taxon>Agaricomycetes</taxon>
        <taxon>Agaricomycetidae</taxon>
        <taxon>Agaricales</taxon>
        <taxon>Pleurotineae</taxon>
        <taxon>Pleurotaceae</taxon>
        <taxon>Pleurotus</taxon>
    </lineage>
</organism>
<feature type="transmembrane region" description="Helical" evidence="2">
    <location>
        <begin position="151"/>
        <end position="170"/>
    </location>
</feature>
<protein>
    <submittedName>
        <fullName evidence="3">Uncharacterized protein</fullName>
    </submittedName>
</protein>
<accession>A0A2U8XBL0</accession>
<feature type="transmembrane region" description="Helical" evidence="2">
    <location>
        <begin position="32"/>
        <end position="56"/>
    </location>
</feature>
<feature type="transmembrane region" description="Helical" evidence="2">
    <location>
        <begin position="7"/>
        <end position="26"/>
    </location>
</feature>
<name>A0A2U8XBL0_PLEPU</name>
<dbReference type="AlphaFoldDB" id="A0A2U8XBL0"/>
<gene>
    <name evidence="3" type="primary">orf258</name>
</gene>
<feature type="region of interest" description="Disordered" evidence="1">
    <location>
        <begin position="97"/>
        <end position="121"/>
    </location>
</feature>
<keyword evidence="2" id="KW-1133">Transmembrane helix</keyword>
<feature type="transmembrane region" description="Helical" evidence="2">
    <location>
        <begin position="182"/>
        <end position="209"/>
    </location>
</feature>
<evidence type="ECO:0000256" key="2">
    <source>
        <dbReference type="SAM" id="Phobius"/>
    </source>
</evidence>
<reference evidence="3" key="1">
    <citation type="submission" date="2017-11" db="EMBL/GenBank/DDBJ databases">
        <title>Analysis of Pleurotus Pulmonarius Mitogenome and Mitochondrial Inheritance.</title>
        <authorList>
            <person name="Ye L."/>
            <person name="Wu X."/>
            <person name="Meng G."/>
            <person name="Deng Y."/>
        </authorList>
    </citation>
    <scope>NUCLEOTIDE SEQUENCE</scope>
    <source>
        <strain evidence="3">X1-15</strain>
    </source>
</reference>
<keyword evidence="2" id="KW-0812">Transmembrane</keyword>
<evidence type="ECO:0000313" key="3">
    <source>
        <dbReference type="EMBL" id="AWN55945.1"/>
    </source>
</evidence>
<proteinExistence type="predicted"/>